<protein>
    <submittedName>
        <fullName evidence="1">Uncharacterized protein</fullName>
    </submittedName>
</protein>
<dbReference type="PANTHER" id="PTHR34365:SF7">
    <property type="entry name" value="GLYCINE-RICH DOMAIN-CONTAINING PROTEIN 1"/>
    <property type="match status" value="1"/>
</dbReference>
<dbReference type="Pfam" id="PF07173">
    <property type="entry name" value="GRDP-like"/>
    <property type="match status" value="1"/>
</dbReference>
<dbReference type="PANTHER" id="PTHR34365">
    <property type="entry name" value="ENOLASE (DUF1399)"/>
    <property type="match status" value="1"/>
</dbReference>
<dbReference type="Proteomes" id="UP001159427">
    <property type="component" value="Unassembled WGS sequence"/>
</dbReference>
<dbReference type="EMBL" id="CALNXI010000006">
    <property type="protein sequence ID" value="CAH3014187.1"/>
    <property type="molecule type" value="Genomic_DNA"/>
</dbReference>
<comment type="caution">
    <text evidence="1">The sequence shown here is derived from an EMBL/GenBank/DDBJ whole genome shotgun (WGS) entry which is preliminary data.</text>
</comment>
<evidence type="ECO:0000313" key="2">
    <source>
        <dbReference type="Proteomes" id="UP001159427"/>
    </source>
</evidence>
<evidence type="ECO:0000313" key="1">
    <source>
        <dbReference type="EMBL" id="CAH3014187.1"/>
    </source>
</evidence>
<accession>A0ABN8LAT2</accession>
<keyword evidence="2" id="KW-1185">Reference proteome</keyword>
<organism evidence="1 2">
    <name type="scientific">Porites evermanni</name>
    <dbReference type="NCBI Taxonomy" id="104178"/>
    <lineage>
        <taxon>Eukaryota</taxon>
        <taxon>Metazoa</taxon>
        <taxon>Cnidaria</taxon>
        <taxon>Anthozoa</taxon>
        <taxon>Hexacorallia</taxon>
        <taxon>Scleractinia</taxon>
        <taxon>Fungiina</taxon>
        <taxon>Poritidae</taxon>
        <taxon>Porites</taxon>
    </lineage>
</organism>
<sequence>MEGMISIDLVEAALAHRQFLKLVDDNPCLYTGPHVENAVRRYELFWLPLLAQHSSVDLAAPLDIAWVWHVHLLSPLSYERDCNEVVCVLVDHRILVGKAREKGLKKARALWKQKYPKEPFEVDLNAPVTCVQDFESRIQYDIKSACQRQRVFYYQVSLPHYGDKKFLGEAVKRYKHHLLFKQKNQDAFLVPCYDFDLIWHAHQVNPLVYRHDTFKLLGRVLNHDDSVNDRQPGSKLFSSELSTRDIWKAAGIYFEVNGATFRGEPPIGNVINPDLDEYSSMVSLLYTVELLRVEFEGLPNSKSYTVQIDVVNGKRVIKKKVKGPIARIHGSKAVAKFTFSTKERREFEVRFCQEGHAYSFLEYLDSVPLRSRGTLQPVTHELQWANHNHPVRLTTVAHPPKQDGYYFAVRPQKIFTNVENPAQILRSPTLILSPASLVQSATAPCEMSDHLLFDSRGRPAFVCRVIHSAVLQLSCVQVINNAQRVVSVAYD</sequence>
<reference evidence="1 2" key="1">
    <citation type="submission" date="2022-05" db="EMBL/GenBank/DDBJ databases">
        <authorList>
            <consortium name="Genoscope - CEA"/>
            <person name="William W."/>
        </authorList>
    </citation>
    <scope>NUCLEOTIDE SEQUENCE [LARGE SCALE GENOMIC DNA]</scope>
</reference>
<gene>
    <name evidence="1" type="ORF">PEVE_00037016</name>
</gene>
<proteinExistence type="predicted"/>
<dbReference type="InterPro" id="IPR009836">
    <property type="entry name" value="GRDP-like"/>
</dbReference>
<name>A0ABN8LAT2_9CNID</name>